<dbReference type="GO" id="GO:0003677">
    <property type="term" value="F:DNA binding"/>
    <property type="evidence" value="ECO:0007669"/>
    <property type="project" value="UniProtKB-KW"/>
</dbReference>
<dbReference type="CDD" id="cd22921">
    <property type="entry name" value="HFD_CENP-X"/>
    <property type="match status" value="1"/>
</dbReference>
<evidence type="ECO:0000256" key="6">
    <source>
        <dbReference type="ARBA" id="ARBA00023242"/>
    </source>
</evidence>
<dbReference type="HOGENOM" id="CLU_997591_0_0_1"/>
<keyword evidence="9" id="KW-1185">Reference proteome</keyword>
<evidence type="ECO:0000313" key="8">
    <source>
        <dbReference type="EMBL" id="KIX07308.1"/>
    </source>
</evidence>
<feature type="compositionally biased region" description="Acidic residues" evidence="7">
    <location>
        <begin position="101"/>
        <end position="139"/>
    </location>
</feature>
<protein>
    <submittedName>
        <fullName evidence="8">Uncharacterized protein</fullName>
    </submittedName>
</protein>
<evidence type="ECO:0000256" key="4">
    <source>
        <dbReference type="ARBA" id="ARBA00023125"/>
    </source>
</evidence>
<keyword evidence="3" id="KW-0227">DNA damage</keyword>
<dbReference type="InterPro" id="IPR009072">
    <property type="entry name" value="Histone-fold"/>
</dbReference>
<dbReference type="OrthoDB" id="2500381at2759"/>
<evidence type="ECO:0000256" key="5">
    <source>
        <dbReference type="ARBA" id="ARBA00023204"/>
    </source>
</evidence>
<keyword evidence="4" id="KW-0238">DNA-binding</keyword>
<sequence>MASAATKRTRPSFSPPRPGKSKSTKSVRDIRKSTNGVKKARTSSGSNKAQARGKSPTQRRRHQQRHGPTQKQRGDGGTMRVILGDGEDDDDDVDDGKNEDLDMDSDPEGSSDSDDEDLENVDNDDGEEEDEGEDRDENQEQQASTPPLSLSSPEPDYILAEITHPNPSRRSKTNVNATSVTGEEPAIPLPLIHRIMQSHFTAPEKTTISTDARALLGKYIEIFVKEGIRRCVDERREREGGGAGRLDSGWLELEDLERVATQLCLDF</sequence>
<keyword evidence="6" id="KW-0539">Nucleus</keyword>
<dbReference type="Gene3D" id="1.10.20.10">
    <property type="entry name" value="Histone, subunit A"/>
    <property type="match status" value="1"/>
</dbReference>
<proteinExistence type="inferred from homology"/>
<feature type="region of interest" description="Disordered" evidence="7">
    <location>
        <begin position="1"/>
        <end position="154"/>
    </location>
</feature>
<dbReference type="RefSeq" id="XP_013274444.1">
    <property type="nucleotide sequence ID" value="XM_013418990.1"/>
</dbReference>
<dbReference type="PANTHER" id="PTHR28680:SF1">
    <property type="entry name" value="CENTROMERE PROTEIN X"/>
    <property type="match status" value="1"/>
</dbReference>
<name>A0A0D2H9Z4_9EURO</name>
<comment type="subcellular location">
    <subcellularLocation>
        <location evidence="1">Nucleus</location>
    </subcellularLocation>
</comment>
<comment type="similarity">
    <text evidence="2">Belongs to the CENP-X/MHF2 family.</text>
</comment>
<evidence type="ECO:0000256" key="2">
    <source>
        <dbReference type="ARBA" id="ARBA00009359"/>
    </source>
</evidence>
<dbReference type="GeneID" id="25290032"/>
<evidence type="ECO:0000256" key="3">
    <source>
        <dbReference type="ARBA" id="ARBA00022763"/>
    </source>
</evidence>
<dbReference type="EMBL" id="KN847476">
    <property type="protein sequence ID" value="KIX07308.1"/>
    <property type="molecule type" value="Genomic_DNA"/>
</dbReference>
<accession>A0A0D2H9Z4</accession>
<gene>
    <name evidence="8" type="ORF">Z518_01961</name>
</gene>
<dbReference type="Proteomes" id="UP000053617">
    <property type="component" value="Unassembled WGS sequence"/>
</dbReference>
<dbReference type="VEuPathDB" id="FungiDB:Z518_01961"/>
<dbReference type="GO" id="GO:0071821">
    <property type="term" value="C:FANCM-MHF complex"/>
    <property type="evidence" value="ECO:0007669"/>
    <property type="project" value="TreeGrafter"/>
</dbReference>
<dbReference type="PANTHER" id="PTHR28680">
    <property type="entry name" value="CENTROMERE PROTEIN X"/>
    <property type="match status" value="1"/>
</dbReference>
<dbReference type="GO" id="GO:0031297">
    <property type="term" value="P:replication fork processing"/>
    <property type="evidence" value="ECO:0007669"/>
    <property type="project" value="TreeGrafter"/>
</dbReference>
<dbReference type="Pfam" id="PF09415">
    <property type="entry name" value="CENP-X"/>
    <property type="match status" value="1"/>
</dbReference>
<dbReference type="InterPro" id="IPR018552">
    <property type="entry name" value="CENP-X"/>
</dbReference>
<dbReference type="AlphaFoldDB" id="A0A0D2H9Z4"/>
<evidence type="ECO:0000313" key="9">
    <source>
        <dbReference type="Proteomes" id="UP000053617"/>
    </source>
</evidence>
<feature type="compositionally biased region" description="Low complexity" evidence="7">
    <location>
        <begin position="144"/>
        <end position="154"/>
    </location>
</feature>
<dbReference type="GO" id="GO:0046982">
    <property type="term" value="F:protein heterodimerization activity"/>
    <property type="evidence" value="ECO:0007669"/>
    <property type="project" value="InterPro"/>
</dbReference>
<dbReference type="GO" id="GO:0051382">
    <property type="term" value="P:kinetochore assembly"/>
    <property type="evidence" value="ECO:0007669"/>
    <property type="project" value="InterPro"/>
</dbReference>
<organism evidence="8 9">
    <name type="scientific">Rhinocladiella mackenziei CBS 650.93</name>
    <dbReference type="NCBI Taxonomy" id="1442369"/>
    <lineage>
        <taxon>Eukaryota</taxon>
        <taxon>Fungi</taxon>
        <taxon>Dikarya</taxon>
        <taxon>Ascomycota</taxon>
        <taxon>Pezizomycotina</taxon>
        <taxon>Eurotiomycetes</taxon>
        <taxon>Chaetothyriomycetidae</taxon>
        <taxon>Chaetothyriales</taxon>
        <taxon>Herpotrichiellaceae</taxon>
        <taxon>Rhinocladiella</taxon>
    </lineage>
</organism>
<evidence type="ECO:0000256" key="7">
    <source>
        <dbReference type="SAM" id="MobiDB-lite"/>
    </source>
</evidence>
<evidence type="ECO:0000256" key="1">
    <source>
        <dbReference type="ARBA" id="ARBA00004123"/>
    </source>
</evidence>
<dbReference type="GO" id="GO:0000712">
    <property type="term" value="P:resolution of meiotic recombination intermediates"/>
    <property type="evidence" value="ECO:0007669"/>
    <property type="project" value="TreeGrafter"/>
</dbReference>
<reference evidence="8 9" key="1">
    <citation type="submission" date="2015-01" db="EMBL/GenBank/DDBJ databases">
        <title>The Genome Sequence of Rhinocladiella mackenzie CBS 650.93.</title>
        <authorList>
            <consortium name="The Broad Institute Genomics Platform"/>
            <person name="Cuomo C."/>
            <person name="de Hoog S."/>
            <person name="Gorbushina A."/>
            <person name="Stielow B."/>
            <person name="Teixiera M."/>
            <person name="Abouelleil A."/>
            <person name="Chapman S.B."/>
            <person name="Priest M."/>
            <person name="Young S.K."/>
            <person name="Wortman J."/>
            <person name="Nusbaum C."/>
            <person name="Birren B."/>
        </authorList>
    </citation>
    <scope>NUCLEOTIDE SEQUENCE [LARGE SCALE GENOMIC DNA]</scope>
    <source>
        <strain evidence="8 9">CBS 650.93</strain>
    </source>
</reference>
<dbReference type="GO" id="GO:0006281">
    <property type="term" value="P:DNA repair"/>
    <property type="evidence" value="ECO:0007669"/>
    <property type="project" value="UniProtKB-KW"/>
</dbReference>
<feature type="compositionally biased region" description="Acidic residues" evidence="7">
    <location>
        <begin position="85"/>
        <end position="94"/>
    </location>
</feature>
<keyword evidence="5" id="KW-0234">DNA repair</keyword>